<dbReference type="PANTHER" id="PTHR42695">
    <property type="entry name" value="GLUTAMINE AMIDOTRANSFERASE YLR126C-RELATED"/>
    <property type="match status" value="1"/>
</dbReference>
<gene>
    <name evidence="2" type="ordered locus">Dtox_1039</name>
</gene>
<dbReference type="InterPro" id="IPR029062">
    <property type="entry name" value="Class_I_gatase-like"/>
</dbReference>
<organism evidence="2 3">
    <name type="scientific">Desulfofarcimen acetoxidans (strain ATCC 49208 / DSM 771 / KCTC 5769 / VKM B-1644 / 5575)</name>
    <name type="common">Desulfotomaculum acetoxidans</name>
    <dbReference type="NCBI Taxonomy" id="485916"/>
    <lineage>
        <taxon>Bacteria</taxon>
        <taxon>Bacillati</taxon>
        <taxon>Bacillota</taxon>
        <taxon>Clostridia</taxon>
        <taxon>Eubacteriales</taxon>
        <taxon>Peptococcaceae</taxon>
        <taxon>Desulfofarcimen</taxon>
    </lineage>
</organism>
<accession>C8W457</accession>
<dbReference type="EMBL" id="CP001720">
    <property type="protein sequence ID" value="ACV61925.1"/>
    <property type="molecule type" value="Genomic_DNA"/>
</dbReference>
<dbReference type="SUPFAM" id="SSF52317">
    <property type="entry name" value="Class I glutamine amidotransferase-like"/>
    <property type="match status" value="1"/>
</dbReference>
<dbReference type="GO" id="GO:0016740">
    <property type="term" value="F:transferase activity"/>
    <property type="evidence" value="ECO:0007669"/>
    <property type="project" value="UniProtKB-KW"/>
</dbReference>
<dbReference type="InterPro" id="IPR017926">
    <property type="entry name" value="GATASE"/>
</dbReference>
<evidence type="ECO:0000313" key="2">
    <source>
        <dbReference type="EMBL" id="ACV61925.1"/>
    </source>
</evidence>
<evidence type="ECO:0000313" key="3">
    <source>
        <dbReference type="Proteomes" id="UP000002217"/>
    </source>
</evidence>
<name>C8W457_DESAS</name>
<evidence type="ECO:0000259" key="1">
    <source>
        <dbReference type="Pfam" id="PF00117"/>
    </source>
</evidence>
<protein>
    <submittedName>
        <fullName evidence="2">Glutamine amidotransferase class-I</fullName>
    </submittedName>
</protein>
<keyword evidence="3" id="KW-1185">Reference proteome</keyword>
<dbReference type="Pfam" id="PF00117">
    <property type="entry name" value="GATase"/>
    <property type="match status" value="1"/>
</dbReference>
<dbReference type="STRING" id="485916.Dtox_1039"/>
<dbReference type="GO" id="GO:0005829">
    <property type="term" value="C:cytosol"/>
    <property type="evidence" value="ECO:0007669"/>
    <property type="project" value="TreeGrafter"/>
</dbReference>
<keyword evidence="2" id="KW-0808">Transferase</keyword>
<keyword evidence="2" id="KW-0315">Glutamine amidotransferase</keyword>
<dbReference type="CDD" id="cd01741">
    <property type="entry name" value="GATase1_1"/>
    <property type="match status" value="1"/>
</dbReference>
<dbReference type="PANTHER" id="PTHR42695:SF5">
    <property type="entry name" value="GLUTAMINE AMIDOTRANSFERASE YLR126C-RELATED"/>
    <property type="match status" value="1"/>
</dbReference>
<dbReference type="Proteomes" id="UP000002217">
    <property type="component" value="Chromosome"/>
</dbReference>
<dbReference type="OrthoDB" id="9813383at2"/>
<dbReference type="eggNOG" id="COG0518">
    <property type="taxonomic scope" value="Bacteria"/>
</dbReference>
<reference evidence="2 3" key="1">
    <citation type="journal article" date="2009" name="Stand. Genomic Sci.">
        <title>Complete genome sequence of Desulfotomaculum acetoxidans type strain (5575).</title>
        <authorList>
            <person name="Spring S."/>
            <person name="Lapidus A."/>
            <person name="Schroder M."/>
            <person name="Gleim D."/>
            <person name="Sims D."/>
            <person name="Meincke L."/>
            <person name="Glavina Del Rio T."/>
            <person name="Tice H."/>
            <person name="Copeland A."/>
            <person name="Cheng J.F."/>
            <person name="Lucas S."/>
            <person name="Chen F."/>
            <person name="Nolan M."/>
            <person name="Bruce D."/>
            <person name="Goodwin L."/>
            <person name="Pitluck S."/>
            <person name="Ivanova N."/>
            <person name="Mavromatis K."/>
            <person name="Mikhailova N."/>
            <person name="Pati A."/>
            <person name="Chen A."/>
            <person name="Palaniappan K."/>
            <person name="Land M."/>
            <person name="Hauser L."/>
            <person name="Chang Y.J."/>
            <person name="Jeffries C.D."/>
            <person name="Chain P."/>
            <person name="Saunders E."/>
            <person name="Brettin T."/>
            <person name="Detter J.C."/>
            <person name="Goker M."/>
            <person name="Bristow J."/>
            <person name="Eisen J.A."/>
            <person name="Markowitz V."/>
            <person name="Hugenholtz P."/>
            <person name="Kyrpides N.C."/>
            <person name="Klenk H.P."/>
            <person name="Han C."/>
        </authorList>
    </citation>
    <scope>NUCLEOTIDE SEQUENCE [LARGE SCALE GENOMIC DNA]</scope>
    <source>
        <strain evidence="3">ATCC 49208 / DSM 771 / VKM B-1644</strain>
    </source>
</reference>
<feature type="domain" description="Glutamine amidotransferase" evidence="1">
    <location>
        <begin position="41"/>
        <end position="183"/>
    </location>
</feature>
<dbReference type="RefSeq" id="WP_015756640.1">
    <property type="nucleotide sequence ID" value="NC_013216.1"/>
</dbReference>
<dbReference type="HOGENOM" id="CLU_054974_3_3_9"/>
<dbReference type="Gene3D" id="3.40.50.880">
    <property type="match status" value="1"/>
</dbReference>
<dbReference type="PROSITE" id="PS51273">
    <property type="entry name" value="GATASE_TYPE_1"/>
    <property type="match status" value="1"/>
</dbReference>
<sequence length="235" mass="26105">MKIHYLQHVHFEDPANIEQWAKERNYQLSGTKLFQENQLPSLGEFDWLVVMGGPMNIYEEEIYPWLAAEKKFIAQAIAAGKQVLGICLGAQLIAAVLGAKIYGNENKEIGWYPVRISEGVQKLPVFSGLPQTFTAFHWHGDTFELPAGSVRAAHSEGCINQAFAYNDGKVIGLQFHLESSLESVAKLVDNCGDELVGGKYIQSAAVIQDLDNNWSGIREIMARLLDNIVTLIADK</sequence>
<dbReference type="AlphaFoldDB" id="C8W457"/>
<dbReference type="InterPro" id="IPR044992">
    <property type="entry name" value="ChyE-like"/>
</dbReference>
<dbReference type="KEGG" id="dae:Dtox_1039"/>
<proteinExistence type="predicted"/>
<dbReference type="FunFam" id="3.40.50.880:FF:000033">
    <property type="entry name" value="Glutamine amidotransferase class-I"/>
    <property type="match status" value="1"/>
</dbReference>